<evidence type="ECO:0000313" key="2">
    <source>
        <dbReference type="Proteomes" id="UP000324241"/>
    </source>
</evidence>
<dbReference type="RefSeq" id="XP_033428741.1">
    <property type="nucleotide sequence ID" value="XM_033569935.1"/>
</dbReference>
<dbReference type="EMBL" id="QUQM01000003">
    <property type="protein sequence ID" value="KAA8649380.1"/>
    <property type="molecule type" value="Genomic_DNA"/>
</dbReference>
<organism evidence="1 2">
    <name type="scientific">Aspergillus tanneri</name>
    <dbReference type="NCBI Taxonomy" id="1220188"/>
    <lineage>
        <taxon>Eukaryota</taxon>
        <taxon>Fungi</taxon>
        <taxon>Dikarya</taxon>
        <taxon>Ascomycota</taxon>
        <taxon>Pezizomycotina</taxon>
        <taxon>Eurotiomycetes</taxon>
        <taxon>Eurotiomycetidae</taxon>
        <taxon>Eurotiales</taxon>
        <taxon>Aspergillaceae</taxon>
        <taxon>Aspergillus</taxon>
        <taxon>Aspergillus subgen. Circumdati</taxon>
    </lineage>
</organism>
<dbReference type="InterPro" id="IPR036621">
    <property type="entry name" value="Anticodon-bd_dom_sf"/>
</dbReference>
<reference evidence="1 2" key="1">
    <citation type="submission" date="2019-08" db="EMBL/GenBank/DDBJ databases">
        <title>The genome sequence of a newly discovered highly antifungal drug resistant Aspergillus species, Aspergillus tanneri NIH 1004.</title>
        <authorList>
            <person name="Mounaud S."/>
            <person name="Singh I."/>
            <person name="Joardar V."/>
            <person name="Pakala S."/>
            <person name="Pakala S."/>
            <person name="Venepally P."/>
            <person name="Chung J.K."/>
            <person name="Losada L."/>
            <person name="Nierman W.C."/>
        </authorList>
    </citation>
    <scope>NUCLEOTIDE SEQUENCE [LARGE SCALE GENOMIC DNA]</scope>
    <source>
        <strain evidence="1 2">NIH1004</strain>
    </source>
</reference>
<keyword evidence="1" id="KW-0689">Ribosomal protein</keyword>
<dbReference type="Proteomes" id="UP000324241">
    <property type="component" value="Unassembled WGS sequence"/>
</dbReference>
<comment type="caution">
    <text evidence="1">The sequence shown here is derived from an EMBL/GenBank/DDBJ whole genome shotgun (WGS) entry which is preliminary data.</text>
</comment>
<dbReference type="GO" id="GO:0005840">
    <property type="term" value="C:ribosome"/>
    <property type="evidence" value="ECO:0007669"/>
    <property type="project" value="UniProtKB-KW"/>
</dbReference>
<dbReference type="SUPFAM" id="SSF52954">
    <property type="entry name" value="Class II aaRS ABD-related"/>
    <property type="match status" value="1"/>
</dbReference>
<gene>
    <name evidence="1" type="primary">MRPL39_2</name>
    <name evidence="1" type="ORF">ATNIH1004_005281</name>
</gene>
<name>A0A5M9MVL7_9EURO</name>
<sequence>MDKSVVRQAYNVAAKISGFGMLQHDQNTDAPPQPLSAINSMFLIDVARGSQTQGKKMQRAKQMKYNYIFILGPKDVAEPLVTMDITSQVQCKPTGSTQKLQDMIPADWESRRYRNPGPFHEKSMPCMIFRWN</sequence>
<accession>A0A5M9MVL7</accession>
<protein>
    <submittedName>
        <fullName evidence="1">54S ribosomal protein L39, mitochondrial</fullName>
    </submittedName>
</protein>
<keyword evidence="1" id="KW-0687">Ribonucleoprotein</keyword>
<dbReference type="AlphaFoldDB" id="A0A5M9MVL7"/>
<evidence type="ECO:0000313" key="1">
    <source>
        <dbReference type="EMBL" id="KAA8649380.1"/>
    </source>
</evidence>
<dbReference type="VEuPathDB" id="FungiDB:EYZ11_006353"/>
<dbReference type="GeneID" id="54327983"/>
<proteinExistence type="predicted"/>
<dbReference type="Gene3D" id="3.40.50.800">
    <property type="entry name" value="Anticodon-binding domain"/>
    <property type="match status" value="1"/>
</dbReference>